<accession>A0A263D8S5</accession>
<gene>
    <name evidence="10" type="ORF">CFN78_04595</name>
</gene>
<dbReference type="InParanoid" id="A0A263D8S5"/>
<sequence>MTDLASAPPRVFVPHRGRGIALVLLSSLCFGSSGAVGKPAMTAGMAPEQVTAVRLLLAAVLLVVGVAVFRPSLLRVGRGDVRVLAGYGLLGVAGVQLLYFVSASRIPVGIAILLEFTSPVLIALWVRFVRRVRMPPPVWAGIALAMVGLALVAQVWQGLRLDALGVLAGLGAAVCSASYFLIGEHAVATRPPLGMITWGMAIGAVSLAVVVPPWTLPMDVLAGSAEFGPWQPPVWLLMVVLSVVCTVMAYLSGISALRHVPATAASVLAMVEPVIATTAAWVLLGEALTAVQIAGAGVLLTGALIVQLTSPGKQQAGTPAEPLPSGPDVDQAPPER</sequence>
<feature type="transmembrane region" description="Helical" evidence="8">
    <location>
        <begin position="51"/>
        <end position="69"/>
    </location>
</feature>
<dbReference type="InterPro" id="IPR000620">
    <property type="entry name" value="EamA_dom"/>
</dbReference>
<dbReference type="RefSeq" id="WP_094861306.1">
    <property type="nucleotide sequence ID" value="NZ_NKYE01000002.1"/>
</dbReference>
<feature type="domain" description="EamA" evidence="9">
    <location>
        <begin position="18"/>
        <end position="152"/>
    </location>
</feature>
<feature type="transmembrane region" description="Helical" evidence="8">
    <location>
        <begin position="106"/>
        <end position="126"/>
    </location>
</feature>
<proteinExistence type="inferred from homology"/>
<evidence type="ECO:0000256" key="1">
    <source>
        <dbReference type="ARBA" id="ARBA00004651"/>
    </source>
</evidence>
<feature type="region of interest" description="Disordered" evidence="7">
    <location>
        <begin position="312"/>
        <end position="336"/>
    </location>
</feature>
<dbReference type="GO" id="GO:0005886">
    <property type="term" value="C:plasma membrane"/>
    <property type="evidence" value="ECO:0007669"/>
    <property type="project" value="UniProtKB-SubCell"/>
</dbReference>
<keyword evidence="4 8" id="KW-0812">Transmembrane</keyword>
<feature type="transmembrane region" description="Helical" evidence="8">
    <location>
        <begin position="290"/>
        <end position="308"/>
    </location>
</feature>
<dbReference type="Gene3D" id="1.10.3730.20">
    <property type="match status" value="1"/>
</dbReference>
<keyword evidence="11" id="KW-1185">Reference proteome</keyword>
<dbReference type="PANTHER" id="PTHR42920:SF5">
    <property type="entry name" value="EAMA DOMAIN-CONTAINING PROTEIN"/>
    <property type="match status" value="1"/>
</dbReference>
<feature type="domain" description="EamA" evidence="9">
    <location>
        <begin position="164"/>
        <end position="306"/>
    </location>
</feature>
<keyword evidence="3" id="KW-1003">Cell membrane</keyword>
<dbReference type="PANTHER" id="PTHR42920">
    <property type="entry name" value="OS03G0707200 PROTEIN-RELATED"/>
    <property type="match status" value="1"/>
</dbReference>
<evidence type="ECO:0000256" key="2">
    <source>
        <dbReference type="ARBA" id="ARBA00007362"/>
    </source>
</evidence>
<dbReference type="SUPFAM" id="SSF103481">
    <property type="entry name" value="Multidrug resistance efflux transporter EmrE"/>
    <property type="match status" value="2"/>
</dbReference>
<name>A0A263D8S5_9PSEU</name>
<evidence type="ECO:0000256" key="7">
    <source>
        <dbReference type="SAM" id="MobiDB-lite"/>
    </source>
</evidence>
<dbReference type="Proteomes" id="UP000242444">
    <property type="component" value="Unassembled WGS sequence"/>
</dbReference>
<keyword evidence="5 8" id="KW-1133">Transmembrane helix</keyword>
<keyword evidence="6 8" id="KW-0472">Membrane</keyword>
<comment type="subcellular location">
    <subcellularLocation>
        <location evidence="1">Cell membrane</location>
        <topology evidence="1">Multi-pass membrane protein</topology>
    </subcellularLocation>
</comment>
<comment type="caution">
    <text evidence="10">The sequence shown here is derived from an EMBL/GenBank/DDBJ whole genome shotgun (WGS) entry which is preliminary data.</text>
</comment>
<evidence type="ECO:0000256" key="3">
    <source>
        <dbReference type="ARBA" id="ARBA00022475"/>
    </source>
</evidence>
<reference evidence="10 11" key="1">
    <citation type="submission" date="2017-07" db="EMBL/GenBank/DDBJ databases">
        <title>Amycolatopsis antarcticus sp. nov., isolated from the surface of an Antarcticus brown macroalga.</title>
        <authorList>
            <person name="Wang J."/>
            <person name="Leiva S."/>
            <person name="Huang J."/>
            <person name="Huang Y."/>
        </authorList>
    </citation>
    <scope>NUCLEOTIDE SEQUENCE [LARGE SCALE GENOMIC DNA]</scope>
    <source>
        <strain evidence="10 11">AU-G6</strain>
    </source>
</reference>
<dbReference type="InterPro" id="IPR037185">
    <property type="entry name" value="EmrE-like"/>
</dbReference>
<feature type="transmembrane region" description="Helical" evidence="8">
    <location>
        <begin position="194"/>
        <end position="214"/>
    </location>
</feature>
<dbReference type="AlphaFoldDB" id="A0A263D8S5"/>
<comment type="similarity">
    <text evidence="2">Belongs to the EamA transporter family.</text>
</comment>
<evidence type="ECO:0000259" key="9">
    <source>
        <dbReference type="Pfam" id="PF00892"/>
    </source>
</evidence>
<feature type="transmembrane region" description="Helical" evidence="8">
    <location>
        <begin position="234"/>
        <end position="251"/>
    </location>
</feature>
<dbReference type="Pfam" id="PF00892">
    <property type="entry name" value="EamA"/>
    <property type="match status" value="2"/>
</dbReference>
<evidence type="ECO:0000313" key="10">
    <source>
        <dbReference type="EMBL" id="OZM74408.1"/>
    </source>
</evidence>
<protein>
    <submittedName>
        <fullName evidence="10">EamA family transporter</fullName>
    </submittedName>
</protein>
<evidence type="ECO:0000313" key="11">
    <source>
        <dbReference type="Proteomes" id="UP000242444"/>
    </source>
</evidence>
<evidence type="ECO:0000256" key="4">
    <source>
        <dbReference type="ARBA" id="ARBA00022692"/>
    </source>
</evidence>
<feature type="transmembrane region" description="Helical" evidence="8">
    <location>
        <begin position="138"/>
        <end position="157"/>
    </location>
</feature>
<dbReference type="EMBL" id="NKYE01000002">
    <property type="protein sequence ID" value="OZM74408.1"/>
    <property type="molecule type" value="Genomic_DNA"/>
</dbReference>
<evidence type="ECO:0000256" key="5">
    <source>
        <dbReference type="ARBA" id="ARBA00022989"/>
    </source>
</evidence>
<feature type="transmembrane region" description="Helical" evidence="8">
    <location>
        <begin position="81"/>
        <end position="100"/>
    </location>
</feature>
<evidence type="ECO:0000256" key="6">
    <source>
        <dbReference type="ARBA" id="ARBA00023136"/>
    </source>
</evidence>
<evidence type="ECO:0000256" key="8">
    <source>
        <dbReference type="SAM" id="Phobius"/>
    </source>
</evidence>
<organism evidence="10 11">
    <name type="scientific">Amycolatopsis antarctica</name>
    <dbReference type="NCBI Taxonomy" id="1854586"/>
    <lineage>
        <taxon>Bacteria</taxon>
        <taxon>Bacillati</taxon>
        <taxon>Actinomycetota</taxon>
        <taxon>Actinomycetes</taxon>
        <taxon>Pseudonocardiales</taxon>
        <taxon>Pseudonocardiaceae</taxon>
        <taxon>Amycolatopsis</taxon>
    </lineage>
</organism>
<dbReference type="OrthoDB" id="154915at2"/>
<feature type="transmembrane region" description="Helical" evidence="8">
    <location>
        <begin position="263"/>
        <end position="284"/>
    </location>
</feature>
<dbReference type="InterPro" id="IPR051258">
    <property type="entry name" value="Diverse_Substrate_Transporter"/>
</dbReference>
<feature type="transmembrane region" description="Helical" evidence="8">
    <location>
        <begin position="163"/>
        <end position="182"/>
    </location>
</feature>